<keyword evidence="4" id="KW-1185">Reference proteome</keyword>
<feature type="compositionally biased region" description="Basic and acidic residues" evidence="1">
    <location>
        <begin position="247"/>
        <end position="261"/>
    </location>
</feature>
<proteinExistence type="predicted"/>
<evidence type="ECO:0000313" key="3">
    <source>
        <dbReference type="EMBL" id="KAK4665466.1"/>
    </source>
</evidence>
<gene>
    <name evidence="3" type="ORF">QC763_402020</name>
</gene>
<feature type="transmembrane region" description="Helical" evidence="2">
    <location>
        <begin position="33"/>
        <end position="57"/>
    </location>
</feature>
<keyword evidence="2" id="KW-1133">Transmembrane helix</keyword>
<organism evidence="3 4">
    <name type="scientific">Podospora pseudopauciseta</name>
    <dbReference type="NCBI Taxonomy" id="2093780"/>
    <lineage>
        <taxon>Eukaryota</taxon>
        <taxon>Fungi</taxon>
        <taxon>Dikarya</taxon>
        <taxon>Ascomycota</taxon>
        <taxon>Pezizomycotina</taxon>
        <taxon>Sordariomycetes</taxon>
        <taxon>Sordariomycetidae</taxon>
        <taxon>Sordariales</taxon>
        <taxon>Podosporaceae</taxon>
        <taxon>Podospora</taxon>
    </lineage>
</organism>
<feature type="region of interest" description="Disordered" evidence="1">
    <location>
        <begin position="240"/>
        <end position="261"/>
    </location>
</feature>
<evidence type="ECO:0000313" key="4">
    <source>
        <dbReference type="Proteomes" id="UP001326199"/>
    </source>
</evidence>
<protein>
    <submittedName>
        <fullName evidence="3">Uncharacterized protein</fullName>
    </submittedName>
</protein>
<dbReference type="EMBL" id="JAFFHB010000005">
    <property type="protein sequence ID" value="KAK4665466.1"/>
    <property type="molecule type" value="Genomic_DNA"/>
</dbReference>
<dbReference type="GeneID" id="87932177"/>
<dbReference type="RefSeq" id="XP_062765432.1">
    <property type="nucleotide sequence ID" value="XM_062911834.1"/>
</dbReference>
<name>A0ABR0HC72_9PEZI</name>
<dbReference type="Proteomes" id="UP001326199">
    <property type="component" value="Unassembled WGS sequence"/>
</dbReference>
<sequence>MRIRSCTLLRSFAYTYAKPETALRDRMSIDGSTIAAILTGILALVGAVTTAWMSGLNQQRVESRKNRKALARSSTPLLIASWDLANWLYDILEDMAYSPRRCAAYGNGWPSQFTSYLFGQYFAGVHIIRKTTQFFAHMQGGRTEQLKKLLWKIQDEFVSMHYEGRENLRLRWAERDILEVQESMTVVDGDGSLRTMRWVEFQKDYAGGKGLEKVFRRYENEFQSIIYRRFKYLYSTNEGWKRQGNPQDRREEEEKEIEKERADDPTNIVVVIPDHRARRLQHLLSDLVGLLDEESGMRFNRPVRRCGMVVDRKALAYGSADIFEKDPERTDHYRIPCDCQDLDSGCNKTLKDFKHRQLKDTSGKGFGRRETSYWESRNQPPVSDVSAFRMRVTGPGDKC</sequence>
<feature type="region of interest" description="Disordered" evidence="1">
    <location>
        <begin position="361"/>
        <end position="381"/>
    </location>
</feature>
<evidence type="ECO:0000256" key="1">
    <source>
        <dbReference type="SAM" id="MobiDB-lite"/>
    </source>
</evidence>
<feature type="compositionally biased region" description="Basic and acidic residues" evidence="1">
    <location>
        <begin position="361"/>
        <end position="372"/>
    </location>
</feature>
<evidence type="ECO:0000256" key="2">
    <source>
        <dbReference type="SAM" id="Phobius"/>
    </source>
</evidence>
<keyword evidence="2" id="KW-0812">Transmembrane</keyword>
<keyword evidence="2" id="KW-0472">Membrane</keyword>
<reference evidence="3 4" key="1">
    <citation type="journal article" date="2023" name="bioRxiv">
        <title>High-quality genome assemblies of four members of thePodospora anserinaspecies complex.</title>
        <authorList>
            <person name="Ament-Velasquez S.L."/>
            <person name="Vogan A.A."/>
            <person name="Wallerman O."/>
            <person name="Hartmann F."/>
            <person name="Gautier V."/>
            <person name="Silar P."/>
            <person name="Giraud T."/>
            <person name="Johannesson H."/>
        </authorList>
    </citation>
    <scope>NUCLEOTIDE SEQUENCE [LARGE SCALE GENOMIC DNA]</scope>
    <source>
        <strain evidence="3 4">CBS 411.78</strain>
    </source>
</reference>
<accession>A0ABR0HC72</accession>
<comment type="caution">
    <text evidence="3">The sequence shown here is derived from an EMBL/GenBank/DDBJ whole genome shotgun (WGS) entry which is preliminary data.</text>
</comment>